<keyword evidence="1 2" id="KW-0238">DNA-binding</keyword>
<comment type="function">
    <text evidence="2">Binds to DNA and alters its conformation. May be involved in regulation of gene expression, nucleoid organization and DNA protection.</text>
</comment>
<dbReference type="Proteomes" id="UP000198418">
    <property type="component" value="Unassembled WGS sequence"/>
</dbReference>
<sequence>MDIMGMMKKAGAMQAKMAEMQAELENITVDGAAGGGMVSVVITAKGVLKSVTIDPSLLKADEKEILEDLIVAAHTEARQKAEGLLEEKMKAVTAGIGLPPGFKLPF</sequence>
<dbReference type="EMBL" id="FYDG01000010">
    <property type="protein sequence ID" value="SNB78942.1"/>
    <property type="molecule type" value="Genomic_DNA"/>
</dbReference>
<dbReference type="SUPFAM" id="SSF82607">
    <property type="entry name" value="YbaB-like"/>
    <property type="match status" value="1"/>
</dbReference>
<organism evidence="3 4">
    <name type="scientific">Rhodoblastus acidophilus</name>
    <name type="common">Rhodopseudomonas acidophila</name>
    <dbReference type="NCBI Taxonomy" id="1074"/>
    <lineage>
        <taxon>Bacteria</taxon>
        <taxon>Pseudomonadati</taxon>
        <taxon>Pseudomonadota</taxon>
        <taxon>Alphaproteobacteria</taxon>
        <taxon>Hyphomicrobiales</taxon>
        <taxon>Rhodoblastaceae</taxon>
        <taxon>Rhodoblastus</taxon>
    </lineage>
</organism>
<comment type="subunit">
    <text evidence="2">Homodimer.</text>
</comment>
<dbReference type="AlphaFoldDB" id="A0A212S1D7"/>
<evidence type="ECO:0000313" key="4">
    <source>
        <dbReference type="Proteomes" id="UP000198418"/>
    </source>
</evidence>
<reference evidence="4" key="1">
    <citation type="submission" date="2017-06" db="EMBL/GenBank/DDBJ databases">
        <authorList>
            <person name="Varghese N."/>
            <person name="Submissions S."/>
        </authorList>
    </citation>
    <scope>NUCLEOTIDE SEQUENCE [LARGE SCALE GENOMIC DNA]</scope>
    <source>
        <strain evidence="4">DSM 137</strain>
    </source>
</reference>
<evidence type="ECO:0000313" key="3">
    <source>
        <dbReference type="EMBL" id="SNB78942.1"/>
    </source>
</evidence>
<comment type="similarity">
    <text evidence="2">Belongs to the YbaB/EbfC family.</text>
</comment>
<dbReference type="NCBIfam" id="TIGR00103">
    <property type="entry name" value="DNA_YbaB_EbfC"/>
    <property type="match status" value="1"/>
</dbReference>
<proteinExistence type="inferred from homology"/>
<dbReference type="Pfam" id="PF02575">
    <property type="entry name" value="YbaB_DNA_bd"/>
    <property type="match status" value="1"/>
</dbReference>
<evidence type="ECO:0000256" key="2">
    <source>
        <dbReference type="HAMAP-Rule" id="MF_00274"/>
    </source>
</evidence>
<dbReference type="GO" id="GO:0043590">
    <property type="term" value="C:bacterial nucleoid"/>
    <property type="evidence" value="ECO:0007669"/>
    <property type="project" value="UniProtKB-UniRule"/>
</dbReference>
<dbReference type="PANTHER" id="PTHR33449:SF1">
    <property type="entry name" value="NUCLEOID-ASSOCIATED PROTEIN YBAB"/>
    <property type="match status" value="1"/>
</dbReference>
<gene>
    <name evidence="3" type="ORF">SAMN06265338_110111</name>
</gene>
<evidence type="ECO:0000256" key="1">
    <source>
        <dbReference type="ARBA" id="ARBA00023125"/>
    </source>
</evidence>
<dbReference type="Gene3D" id="3.30.1310.10">
    <property type="entry name" value="Nucleoid-associated protein YbaB-like domain"/>
    <property type="match status" value="1"/>
</dbReference>
<dbReference type="PANTHER" id="PTHR33449">
    <property type="entry name" value="NUCLEOID-ASSOCIATED PROTEIN YBAB"/>
    <property type="match status" value="1"/>
</dbReference>
<comment type="subcellular location">
    <subcellularLocation>
        <location evidence="2">Cytoplasm</location>
        <location evidence="2">Nucleoid</location>
    </subcellularLocation>
</comment>
<name>A0A212S1D7_RHOAC</name>
<keyword evidence="2" id="KW-0963">Cytoplasm</keyword>
<dbReference type="GO" id="GO:0003677">
    <property type="term" value="F:DNA binding"/>
    <property type="evidence" value="ECO:0007669"/>
    <property type="project" value="UniProtKB-UniRule"/>
</dbReference>
<dbReference type="InterPro" id="IPR036894">
    <property type="entry name" value="YbaB-like_sf"/>
</dbReference>
<protein>
    <recommendedName>
        <fullName evidence="2">Nucleoid-associated protein SAMN06265338_110111</fullName>
    </recommendedName>
</protein>
<keyword evidence="4" id="KW-1185">Reference proteome</keyword>
<dbReference type="HAMAP" id="MF_00274">
    <property type="entry name" value="DNA_YbaB_EbfC"/>
    <property type="match status" value="1"/>
</dbReference>
<accession>A0A212S1D7</accession>
<dbReference type="GO" id="GO:0005829">
    <property type="term" value="C:cytosol"/>
    <property type="evidence" value="ECO:0007669"/>
    <property type="project" value="TreeGrafter"/>
</dbReference>
<dbReference type="PIRSF" id="PIRSF004555">
    <property type="entry name" value="UCP004555"/>
    <property type="match status" value="1"/>
</dbReference>
<dbReference type="InterPro" id="IPR004401">
    <property type="entry name" value="YbaB/EbfC"/>
</dbReference>